<name>A0A7J0H565_9ERIC</name>
<evidence type="ECO:0000313" key="2">
    <source>
        <dbReference type="Proteomes" id="UP000585474"/>
    </source>
</evidence>
<dbReference type="EMBL" id="BJWL01000026">
    <property type="protein sequence ID" value="GFZ18199.1"/>
    <property type="molecule type" value="Genomic_DNA"/>
</dbReference>
<keyword evidence="2" id="KW-1185">Reference proteome</keyword>
<reference evidence="1 2" key="1">
    <citation type="submission" date="2019-07" db="EMBL/GenBank/DDBJ databases">
        <title>De Novo Assembly of kiwifruit Actinidia rufa.</title>
        <authorList>
            <person name="Sugita-Konishi S."/>
            <person name="Sato K."/>
            <person name="Mori E."/>
            <person name="Abe Y."/>
            <person name="Kisaki G."/>
            <person name="Hamano K."/>
            <person name="Suezawa K."/>
            <person name="Otani M."/>
            <person name="Fukuda T."/>
            <person name="Manabe T."/>
            <person name="Gomi K."/>
            <person name="Tabuchi M."/>
            <person name="Akimitsu K."/>
            <person name="Kataoka I."/>
        </authorList>
    </citation>
    <scope>NUCLEOTIDE SEQUENCE [LARGE SCALE GENOMIC DNA]</scope>
    <source>
        <strain evidence="2">cv. Fuchu</strain>
    </source>
</reference>
<dbReference type="Proteomes" id="UP000585474">
    <property type="component" value="Unassembled WGS sequence"/>
</dbReference>
<dbReference type="AlphaFoldDB" id="A0A7J0H565"/>
<evidence type="ECO:0000313" key="1">
    <source>
        <dbReference type="EMBL" id="GFZ18199.1"/>
    </source>
</evidence>
<comment type="caution">
    <text evidence="1">The sequence shown here is derived from an EMBL/GenBank/DDBJ whole genome shotgun (WGS) entry which is preliminary data.</text>
</comment>
<protein>
    <submittedName>
        <fullName evidence="1">Uncharacterized protein</fullName>
    </submittedName>
</protein>
<sequence length="91" mass="10096">MCTTRLDWSASARCYAHIWAPARVGEIDWLGLTSIDVAAWGTCLRMTPCVVFLPLTRMETKNDVSIVVAVHAWDRLQAKRVGACGVVWAYG</sequence>
<gene>
    <name evidence="1" type="ORF">Acr_26g0014680</name>
</gene>
<organism evidence="1 2">
    <name type="scientific">Actinidia rufa</name>
    <dbReference type="NCBI Taxonomy" id="165716"/>
    <lineage>
        <taxon>Eukaryota</taxon>
        <taxon>Viridiplantae</taxon>
        <taxon>Streptophyta</taxon>
        <taxon>Embryophyta</taxon>
        <taxon>Tracheophyta</taxon>
        <taxon>Spermatophyta</taxon>
        <taxon>Magnoliopsida</taxon>
        <taxon>eudicotyledons</taxon>
        <taxon>Gunneridae</taxon>
        <taxon>Pentapetalae</taxon>
        <taxon>asterids</taxon>
        <taxon>Ericales</taxon>
        <taxon>Actinidiaceae</taxon>
        <taxon>Actinidia</taxon>
    </lineage>
</organism>
<proteinExistence type="predicted"/>
<accession>A0A7J0H565</accession>